<dbReference type="CDD" id="cd06127">
    <property type="entry name" value="DEDDh"/>
    <property type="match status" value="1"/>
</dbReference>
<name>A0ABW0W3S6_9BACL</name>
<gene>
    <name evidence="2" type="ORF">ACFPYJ_18240</name>
</gene>
<dbReference type="SUPFAM" id="SSF53098">
    <property type="entry name" value="Ribonuclease H-like"/>
    <property type="match status" value="1"/>
</dbReference>
<keyword evidence="3" id="KW-1185">Reference proteome</keyword>
<dbReference type="InterPro" id="IPR013520">
    <property type="entry name" value="Ribonucl_H"/>
</dbReference>
<dbReference type="PANTHER" id="PTHR30231:SF41">
    <property type="entry name" value="DNA POLYMERASE III SUBUNIT EPSILON"/>
    <property type="match status" value="1"/>
</dbReference>
<dbReference type="Pfam" id="PF00929">
    <property type="entry name" value="RNase_T"/>
    <property type="match status" value="1"/>
</dbReference>
<reference evidence="3" key="1">
    <citation type="journal article" date="2019" name="Int. J. Syst. Evol. Microbiol.">
        <title>The Global Catalogue of Microorganisms (GCM) 10K type strain sequencing project: providing services to taxonomists for standard genome sequencing and annotation.</title>
        <authorList>
            <consortium name="The Broad Institute Genomics Platform"/>
            <consortium name="The Broad Institute Genome Sequencing Center for Infectious Disease"/>
            <person name="Wu L."/>
            <person name="Ma J."/>
        </authorList>
    </citation>
    <scope>NUCLEOTIDE SEQUENCE [LARGE SCALE GENOMIC DNA]</scope>
    <source>
        <strain evidence="3">CGMCC 1.3240</strain>
    </source>
</reference>
<dbReference type="Proteomes" id="UP001596047">
    <property type="component" value="Unassembled WGS sequence"/>
</dbReference>
<proteinExistence type="predicted"/>
<dbReference type="InterPro" id="IPR012337">
    <property type="entry name" value="RNaseH-like_sf"/>
</dbReference>
<dbReference type="Gene3D" id="3.30.420.10">
    <property type="entry name" value="Ribonuclease H-like superfamily/Ribonuclease H"/>
    <property type="match status" value="1"/>
</dbReference>
<evidence type="ECO:0000313" key="3">
    <source>
        <dbReference type="Proteomes" id="UP001596047"/>
    </source>
</evidence>
<dbReference type="SMART" id="SM00479">
    <property type="entry name" value="EXOIII"/>
    <property type="match status" value="1"/>
</dbReference>
<comment type="caution">
    <text evidence="2">The sequence shown here is derived from an EMBL/GenBank/DDBJ whole genome shotgun (WGS) entry which is preliminary data.</text>
</comment>
<dbReference type="RefSeq" id="WP_379189605.1">
    <property type="nucleotide sequence ID" value="NZ_JBHSOW010000066.1"/>
</dbReference>
<dbReference type="EMBL" id="JBHSOW010000066">
    <property type="protein sequence ID" value="MFC5651010.1"/>
    <property type="molecule type" value="Genomic_DNA"/>
</dbReference>
<dbReference type="InterPro" id="IPR036397">
    <property type="entry name" value="RNaseH_sf"/>
</dbReference>
<dbReference type="PANTHER" id="PTHR30231">
    <property type="entry name" value="DNA POLYMERASE III SUBUNIT EPSILON"/>
    <property type="match status" value="1"/>
</dbReference>
<sequence>MIHGNVIVAAQMYQKEREVVIVLYCEMPDGKKGFKYVASEFEAGAAFWQALGFVLKPIYQLYANTKMIYAFSKLFLELPGGSARQAVTPYLHSFSHIEHQSNEDYLEELDLVYKEITNQTLVKNKLYSLNMQAFKEMASVHRKQHNQHNQLKDRIQQLESPEVYENIEMPREGIVLDLETTGFAVKFARIIEISALRFRDGLVVDSYNTLINPGIRIPKAVAALTGITQDKVKDAKQGYDAIKELLSFMKNSSVMVGHNIGFDYAILQEHCKKFRLPMWQGRILCTHKLAKASLLNVKSYSLEDLCVYFDIHNVQPHRAWSDTAANFALMQSLYKESLLL</sequence>
<accession>A0ABW0W3S6</accession>
<organism evidence="2 3">
    <name type="scientific">Paenibacillus solisilvae</name>
    <dbReference type="NCBI Taxonomy" id="2486751"/>
    <lineage>
        <taxon>Bacteria</taxon>
        <taxon>Bacillati</taxon>
        <taxon>Bacillota</taxon>
        <taxon>Bacilli</taxon>
        <taxon>Bacillales</taxon>
        <taxon>Paenibacillaceae</taxon>
        <taxon>Paenibacillus</taxon>
    </lineage>
</organism>
<evidence type="ECO:0000313" key="2">
    <source>
        <dbReference type="EMBL" id="MFC5651010.1"/>
    </source>
</evidence>
<feature type="domain" description="Exonuclease" evidence="1">
    <location>
        <begin position="172"/>
        <end position="339"/>
    </location>
</feature>
<protein>
    <submittedName>
        <fullName evidence="2">PolC-type DNA polymerase III</fullName>
    </submittedName>
</protein>
<evidence type="ECO:0000259" key="1">
    <source>
        <dbReference type="SMART" id="SM00479"/>
    </source>
</evidence>